<proteinExistence type="inferred from homology"/>
<dbReference type="InterPro" id="IPR011856">
    <property type="entry name" value="tRNA_endonuc-like_dom_sf"/>
</dbReference>
<dbReference type="GO" id="GO:0003676">
    <property type="term" value="F:nucleic acid binding"/>
    <property type="evidence" value="ECO:0007669"/>
    <property type="project" value="InterPro"/>
</dbReference>
<evidence type="ECO:0000256" key="1">
    <source>
        <dbReference type="ARBA" id="ARBA00006738"/>
    </source>
</evidence>
<gene>
    <name evidence="3" type="ORF">I4J89_00010</name>
</gene>
<evidence type="ECO:0000256" key="2">
    <source>
        <dbReference type="HAMAP-Rule" id="MF_00048"/>
    </source>
</evidence>
<dbReference type="RefSeq" id="WP_196411686.1">
    <property type="nucleotide sequence ID" value="NZ_JADQTO010000001.1"/>
</dbReference>
<dbReference type="CDD" id="cd20736">
    <property type="entry name" value="PoNe_Nuclease"/>
    <property type="match status" value="1"/>
</dbReference>
<dbReference type="Proteomes" id="UP000598146">
    <property type="component" value="Unassembled WGS sequence"/>
</dbReference>
<organism evidence="3 4">
    <name type="scientific">Actinoplanes aureus</name>
    <dbReference type="NCBI Taxonomy" id="2792083"/>
    <lineage>
        <taxon>Bacteria</taxon>
        <taxon>Bacillati</taxon>
        <taxon>Actinomycetota</taxon>
        <taxon>Actinomycetes</taxon>
        <taxon>Micromonosporales</taxon>
        <taxon>Micromonosporaceae</taxon>
        <taxon>Actinoplanes</taxon>
    </lineage>
</organism>
<keyword evidence="4" id="KW-1185">Reference proteome</keyword>
<dbReference type="InterPro" id="IPR011335">
    <property type="entry name" value="Restrct_endonuc-II-like"/>
</dbReference>
<dbReference type="PANTHER" id="PTHR34039">
    <property type="entry name" value="UPF0102 PROTEIN YRAN"/>
    <property type="match status" value="1"/>
</dbReference>
<dbReference type="PANTHER" id="PTHR34039:SF1">
    <property type="entry name" value="UPF0102 PROTEIN YRAN"/>
    <property type="match status" value="1"/>
</dbReference>
<dbReference type="NCBIfam" id="TIGR00252">
    <property type="entry name" value="YraN family protein"/>
    <property type="match status" value="1"/>
</dbReference>
<dbReference type="Gene3D" id="3.40.1350.10">
    <property type="match status" value="1"/>
</dbReference>
<dbReference type="AlphaFoldDB" id="A0A931C3G9"/>
<dbReference type="Pfam" id="PF02021">
    <property type="entry name" value="UPF0102"/>
    <property type="match status" value="1"/>
</dbReference>
<sequence>MTTERRAVGDYGERMAARHLADDGLILLHRNWRCADGEVDLILRDGDDVVFCEVKTRRTATFGPPAAAVDHRKIRKLRLLAGRWLAQSGVRPRQIRFDVVEVLPQPRGATRLVHIRSAF</sequence>
<reference evidence="3" key="1">
    <citation type="submission" date="2020-11" db="EMBL/GenBank/DDBJ databases">
        <title>Isolation and identification of active actinomycetes.</title>
        <authorList>
            <person name="Sun X."/>
        </authorList>
    </citation>
    <scope>NUCLEOTIDE SEQUENCE</scope>
    <source>
        <strain evidence="3">NEAU-A11</strain>
    </source>
</reference>
<evidence type="ECO:0000313" key="4">
    <source>
        <dbReference type="Proteomes" id="UP000598146"/>
    </source>
</evidence>
<protein>
    <recommendedName>
        <fullName evidence="2">UPF0102 protein I4J89_00010</fullName>
    </recommendedName>
</protein>
<dbReference type="NCBIfam" id="NF009150">
    <property type="entry name" value="PRK12497.1-3"/>
    <property type="match status" value="1"/>
</dbReference>
<comment type="similarity">
    <text evidence="1 2">Belongs to the UPF0102 family.</text>
</comment>
<accession>A0A931C3G9</accession>
<comment type="caution">
    <text evidence="3">The sequence shown here is derived from an EMBL/GenBank/DDBJ whole genome shotgun (WGS) entry which is preliminary data.</text>
</comment>
<evidence type="ECO:0000313" key="3">
    <source>
        <dbReference type="EMBL" id="MBG0559852.1"/>
    </source>
</evidence>
<dbReference type="NCBIfam" id="NF009154">
    <property type="entry name" value="PRK12497.3-3"/>
    <property type="match status" value="1"/>
</dbReference>
<dbReference type="HAMAP" id="MF_00048">
    <property type="entry name" value="UPF0102"/>
    <property type="match status" value="1"/>
</dbReference>
<dbReference type="InterPro" id="IPR003509">
    <property type="entry name" value="UPF0102_YraN-like"/>
</dbReference>
<dbReference type="SUPFAM" id="SSF52980">
    <property type="entry name" value="Restriction endonuclease-like"/>
    <property type="match status" value="1"/>
</dbReference>
<dbReference type="EMBL" id="JADQTO010000001">
    <property type="protein sequence ID" value="MBG0559852.1"/>
    <property type="molecule type" value="Genomic_DNA"/>
</dbReference>
<name>A0A931C3G9_9ACTN</name>